<evidence type="ECO:0000256" key="19">
    <source>
        <dbReference type="PIRNR" id="PIRNR001257"/>
    </source>
</evidence>
<dbReference type="Gene3D" id="1.10.287.1080">
    <property type="entry name" value="MazG-like"/>
    <property type="match status" value="1"/>
</dbReference>
<evidence type="ECO:0000256" key="9">
    <source>
        <dbReference type="ARBA" id="ARBA00022723"/>
    </source>
</evidence>
<evidence type="ECO:0000256" key="12">
    <source>
        <dbReference type="ARBA" id="ARBA00022833"/>
    </source>
</evidence>
<feature type="compositionally biased region" description="Basic and acidic residues" evidence="20">
    <location>
        <begin position="413"/>
        <end position="436"/>
    </location>
</feature>
<evidence type="ECO:0000256" key="4">
    <source>
        <dbReference type="ARBA" id="ARBA00004940"/>
    </source>
</evidence>
<evidence type="ECO:0000256" key="1">
    <source>
        <dbReference type="ARBA" id="ARBA00000024"/>
    </source>
</evidence>
<dbReference type="CDD" id="cd11546">
    <property type="entry name" value="NTP-PPase_His4"/>
    <property type="match status" value="1"/>
</dbReference>
<feature type="domain" description="Phosphoribosyl-AMP cyclohydrolase" evidence="21">
    <location>
        <begin position="223"/>
        <end position="295"/>
    </location>
</feature>
<dbReference type="FunFam" id="3.10.20.810:FF:000002">
    <property type="entry name" value="Histidine biosynthesis trifunctional protein"/>
    <property type="match status" value="1"/>
</dbReference>
<keyword evidence="15 19" id="KW-0520">NAD</keyword>
<dbReference type="PIRSF" id="PIRSF001257">
    <property type="entry name" value="His_trifunctional"/>
    <property type="match status" value="1"/>
</dbReference>
<dbReference type="InterPro" id="IPR001692">
    <property type="entry name" value="Histidinol_DH_CS"/>
</dbReference>
<dbReference type="HAMAP" id="MF_01024">
    <property type="entry name" value="HisD"/>
    <property type="match status" value="1"/>
</dbReference>
<dbReference type="Proteomes" id="UP000223968">
    <property type="component" value="Unassembled WGS sequence"/>
</dbReference>
<keyword evidence="12" id="KW-0862">Zinc</keyword>
<comment type="pathway">
    <text evidence="6">Amino-acid biosynthesis; L-histidine biosynthesis; L-histidine from 5-phospho-alpha-D-ribose 1-diphosphate: step 2/9.</text>
</comment>
<evidence type="ECO:0000256" key="10">
    <source>
        <dbReference type="ARBA" id="ARBA00022741"/>
    </source>
</evidence>
<dbReference type="InterPro" id="IPR016298">
    <property type="entry name" value="Histidine_synth_trifunct"/>
</dbReference>
<dbReference type="NCBIfam" id="TIGR00069">
    <property type="entry name" value="hisD"/>
    <property type="match status" value="1"/>
</dbReference>
<dbReference type="EMBL" id="PDNB01000119">
    <property type="protein sequence ID" value="PGH06197.1"/>
    <property type="molecule type" value="Genomic_DNA"/>
</dbReference>
<evidence type="ECO:0000256" key="8">
    <source>
        <dbReference type="ARBA" id="ARBA00022605"/>
    </source>
</evidence>
<dbReference type="SUPFAM" id="SSF53720">
    <property type="entry name" value="ALDH-like"/>
    <property type="match status" value="1"/>
</dbReference>
<evidence type="ECO:0000256" key="15">
    <source>
        <dbReference type="ARBA" id="ARBA00023027"/>
    </source>
</evidence>
<dbReference type="GO" id="GO:0004399">
    <property type="term" value="F:histidinol dehydrogenase activity"/>
    <property type="evidence" value="ECO:0007669"/>
    <property type="project" value="UniProtKB-UniRule"/>
</dbReference>
<evidence type="ECO:0000256" key="16">
    <source>
        <dbReference type="ARBA" id="ARBA00023102"/>
    </source>
</evidence>
<dbReference type="GO" id="GO:0005524">
    <property type="term" value="F:ATP binding"/>
    <property type="evidence" value="ECO:0007669"/>
    <property type="project" value="UniProtKB-UniRule"/>
</dbReference>
<dbReference type="GO" id="GO:0051287">
    <property type="term" value="F:NAD binding"/>
    <property type="evidence" value="ECO:0007669"/>
    <property type="project" value="UniProtKB-UniRule"/>
</dbReference>
<dbReference type="GO" id="GO:0046872">
    <property type="term" value="F:metal ion binding"/>
    <property type="evidence" value="ECO:0007669"/>
    <property type="project" value="UniProtKB-KW"/>
</dbReference>
<comment type="pathway">
    <text evidence="5">Amino-acid biosynthesis; L-histidine biosynthesis; L-histidine from 5-phospho-alpha-D-ribose 1-diphosphate: step 3/9.</text>
</comment>
<dbReference type="InterPro" id="IPR012131">
    <property type="entry name" value="Hstdl_DH"/>
</dbReference>
<dbReference type="InterPro" id="IPR038019">
    <property type="entry name" value="PRib_AMP_CycHydrolase_sf"/>
</dbReference>
<dbReference type="FunFam" id="1.20.5.1300:FF:000001">
    <property type="entry name" value="Histidine biosynthesis trifunctional protein"/>
    <property type="match status" value="1"/>
</dbReference>
<dbReference type="FunFam" id="3.40.50.1980:FF:000001">
    <property type="entry name" value="Histidinol dehydrogenase"/>
    <property type="match status" value="1"/>
</dbReference>
<keyword evidence="17" id="KW-0511">Multifunctional enzyme</keyword>
<dbReference type="GO" id="GO:0005829">
    <property type="term" value="C:cytosol"/>
    <property type="evidence" value="ECO:0007669"/>
    <property type="project" value="TreeGrafter"/>
</dbReference>
<name>A0A2B7XBX3_9EURO</name>
<evidence type="ECO:0000256" key="3">
    <source>
        <dbReference type="ARBA" id="ARBA00001947"/>
    </source>
</evidence>
<feature type="region of interest" description="Disordered" evidence="20">
    <location>
        <begin position="396"/>
        <end position="436"/>
    </location>
</feature>
<keyword evidence="8 19" id="KW-0028">Amino-acid biosynthesis</keyword>
<dbReference type="Gene3D" id="1.20.5.1300">
    <property type="match status" value="1"/>
</dbReference>
<proteinExistence type="inferred from homology"/>
<dbReference type="InterPro" id="IPR021130">
    <property type="entry name" value="PRib-ATP_PPHydrolase-like"/>
</dbReference>
<evidence type="ECO:0000259" key="21">
    <source>
        <dbReference type="Pfam" id="PF01502"/>
    </source>
</evidence>
<dbReference type="Pfam" id="PF00815">
    <property type="entry name" value="Histidinol_dh"/>
    <property type="match status" value="1"/>
</dbReference>
<dbReference type="CDD" id="cd06572">
    <property type="entry name" value="Histidinol_dh"/>
    <property type="match status" value="1"/>
</dbReference>
<dbReference type="Gene3D" id="3.10.20.810">
    <property type="entry name" value="Phosphoribosyl-AMP cyclohydrolase"/>
    <property type="match status" value="1"/>
</dbReference>
<dbReference type="InterPro" id="IPR002496">
    <property type="entry name" value="PRib_AMP_CycHydrolase_dom"/>
</dbReference>
<comment type="similarity">
    <text evidence="7 19">In the C-terminal section; belongs to the histidinol dehydrogenase family.</text>
</comment>
<reference evidence="22 23" key="1">
    <citation type="submission" date="2017-10" db="EMBL/GenBank/DDBJ databases">
        <title>Comparative genomics in systemic dimorphic fungi from Ajellomycetaceae.</title>
        <authorList>
            <person name="Munoz J.F."/>
            <person name="Mcewen J.G."/>
            <person name="Clay O.K."/>
            <person name="Cuomo C.A."/>
        </authorList>
    </citation>
    <scope>NUCLEOTIDE SEQUENCE [LARGE SCALE GENOMIC DNA]</scope>
    <source>
        <strain evidence="22 23">UAMH5409</strain>
    </source>
</reference>
<comment type="catalytic activity">
    <reaction evidence="1 19">
        <text>1-(5-phospho-beta-D-ribosyl)-5'-AMP + H2O = 1-(5-phospho-beta-D-ribosyl)-5-[(5-phospho-beta-D-ribosylamino)methylideneamino]imidazole-4-carboxamide</text>
        <dbReference type="Rhea" id="RHEA:20049"/>
        <dbReference type="ChEBI" id="CHEBI:15377"/>
        <dbReference type="ChEBI" id="CHEBI:58435"/>
        <dbReference type="ChEBI" id="CHEBI:59457"/>
        <dbReference type="EC" id="3.5.4.19"/>
    </reaction>
</comment>
<dbReference type="OrthoDB" id="1703565at2759"/>
<dbReference type="PRINTS" id="PR00083">
    <property type="entry name" value="HOLDHDRGNASE"/>
</dbReference>
<accession>A0A2B7XBX3</accession>
<keyword evidence="16 19" id="KW-0368">Histidine biosynthesis</keyword>
<comment type="catalytic activity">
    <reaction evidence="18 19">
        <text>L-histidinol + 2 NAD(+) + H2O = L-histidine + 2 NADH + 3 H(+)</text>
        <dbReference type="Rhea" id="RHEA:20641"/>
        <dbReference type="ChEBI" id="CHEBI:15377"/>
        <dbReference type="ChEBI" id="CHEBI:15378"/>
        <dbReference type="ChEBI" id="CHEBI:57540"/>
        <dbReference type="ChEBI" id="CHEBI:57595"/>
        <dbReference type="ChEBI" id="CHEBI:57699"/>
        <dbReference type="ChEBI" id="CHEBI:57945"/>
        <dbReference type="EC" id="1.1.1.23"/>
    </reaction>
</comment>
<keyword evidence="13 19" id="KW-0067">ATP-binding</keyword>
<evidence type="ECO:0000256" key="13">
    <source>
        <dbReference type="ARBA" id="ARBA00022840"/>
    </source>
</evidence>
<dbReference type="GO" id="GO:0000105">
    <property type="term" value="P:L-histidine biosynthetic process"/>
    <property type="evidence" value="ECO:0007669"/>
    <property type="project" value="UniProtKB-UniRule"/>
</dbReference>
<dbReference type="FunFam" id="3.40.50.1980:FF:000050">
    <property type="entry name" value="Histidine biosynthesis trifunctional protein"/>
    <property type="match status" value="1"/>
</dbReference>
<dbReference type="NCBIfam" id="TIGR03188">
    <property type="entry name" value="histidine_hisI"/>
    <property type="match status" value="1"/>
</dbReference>
<evidence type="ECO:0000256" key="20">
    <source>
        <dbReference type="SAM" id="MobiDB-lite"/>
    </source>
</evidence>
<dbReference type="EC" id="3.6.1.31" evidence="19"/>
<dbReference type="SUPFAM" id="SSF101386">
    <property type="entry name" value="all-alpha NTP pyrophosphatases"/>
    <property type="match status" value="1"/>
</dbReference>
<dbReference type="InterPro" id="IPR016161">
    <property type="entry name" value="Ald_DH/histidinol_DH"/>
</dbReference>
<keyword evidence="23" id="KW-1185">Reference proteome</keyword>
<keyword evidence="10 19" id="KW-0547">Nucleotide-binding</keyword>
<dbReference type="PROSITE" id="PS00611">
    <property type="entry name" value="HISOL_DEHYDROGENASE"/>
    <property type="match status" value="1"/>
</dbReference>
<organism evidence="22 23">
    <name type="scientific">Helicocarpus griseus UAMH5409</name>
    <dbReference type="NCBI Taxonomy" id="1447875"/>
    <lineage>
        <taxon>Eukaryota</taxon>
        <taxon>Fungi</taxon>
        <taxon>Dikarya</taxon>
        <taxon>Ascomycota</taxon>
        <taxon>Pezizomycotina</taxon>
        <taxon>Eurotiomycetes</taxon>
        <taxon>Eurotiomycetidae</taxon>
        <taxon>Onygenales</taxon>
        <taxon>Ajellomycetaceae</taxon>
        <taxon>Helicocarpus</taxon>
    </lineage>
</organism>
<evidence type="ECO:0000256" key="6">
    <source>
        <dbReference type="ARBA" id="ARBA00005204"/>
    </source>
</evidence>
<evidence type="ECO:0000256" key="11">
    <source>
        <dbReference type="ARBA" id="ARBA00022801"/>
    </source>
</evidence>
<protein>
    <recommendedName>
        <fullName evidence="19">Histidine biosynthesis trifunctional protein</fullName>
    </recommendedName>
    <domain>
        <recommendedName>
            <fullName evidence="19">Phosphoribosyl-AMP cyclohydrolase</fullName>
            <ecNumber evidence="19">3.5.4.19</ecNumber>
        </recommendedName>
    </domain>
    <domain>
        <recommendedName>
            <fullName evidence="19">Phosphoribosyl-ATP pyrophosphohydrolase</fullName>
            <ecNumber evidence="19">3.6.1.31</ecNumber>
        </recommendedName>
    </domain>
    <domain>
        <recommendedName>
            <fullName evidence="19">Histidinol dehydrogenase</fullName>
            <shortName evidence="19">HDH</shortName>
            <ecNumber evidence="19">1.1.1.23</ecNumber>
        </recommendedName>
    </domain>
</protein>
<comment type="pathway">
    <text evidence="4">Amino-acid biosynthesis; L-histidine biosynthesis; L-histidine from 5-phospho-alpha-D-ribose 1-diphosphate: step 9/9.</text>
</comment>
<dbReference type="Pfam" id="PF01502">
    <property type="entry name" value="PRA-CH"/>
    <property type="match status" value="1"/>
</dbReference>
<evidence type="ECO:0000256" key="17">
    <source>
        <dbReference type="ARBA" id="ARBA00023268"/>
    </source>
</evidence>
<evidence type="ECO:0000256" key="2">
    <source>
        <dbReference type="ARBA" id="ARBA00001460"/>
    </source>
</evidence>
<dbReference type="UniPathway" id="UPA00031">
    <property type="reaction ID" value="UER00007"/>
</dbReference>
<evidence type="ECO:0000256" key="5">
    <source>
        <dbReference type="ARBA" id="ARBA00005169"/>
    </source>
</evidence>
<dbReference type="PANTHER" id="PTHR21256">
    <property type="entry name" value="HISTIDINOL DEHYDROGENASE HDH"/>
    <property type="match status" value="1"/>
</dbReference>
<comment type="caution">
    <text evidence="22">The sequence shown here is derived from an EMBL/GenBank/DDBJ whole genome shotgun (WGS) entry which is preliminary data.</text>
</comment>
<evidence type="ECO:0000256" key="14">
    <source>
        <dbReference type="ARBA" id="ARBA00023002"/>
    </source>
</evidence>
<gene>
    <name evidence="22" type="ORF">AJ79_06585</name>
</gene>
<evidence type="ECO:0000313" key="23">
    <source>
        <dbReference type="Proteomes" id="UP000223968"/>
    </source>
</evidence>
<dbReference type="STRING" id="1447875.A0A2B7XBX3"/>
<dbReference type="SUPFAM" id="SSF141734">
    <property type="entry name" value="HisI-like"/>
    <property type="match status" value="1"/>
</dbReference>
<dbReference type="GO" id="GO:0004635">
    <property type="term" value="F:phosphoribosyl-AMP cyclohydrolase activity"/>
    <property type="evidence" value="ECO:0007669"/>
    <property type="project" value="UniProtKB-UniRule"/>
</dbReference>
<keyword evidence="9" id="KW-0479">Metal-binding</keyword>
<comment type="catalytic activity">
    <reaction evidence="2 19">
        <text>1-(5-phospho-beta-D-ribosyl)-ATP + H2O = 1-(5-phospho-beta-D-ribosyl)-5'-AMP + diphosphate + H(+)</text>
        <dbReference type="Rhea" id="RHEA:22828"/>
        <dbReference type="ChEBI" id="CHEBI:15377"/>
        <dbReference type="ChEBI" id="CHEBI:15378"/>
        <dbReference type="ChEBI" id="CHEBI:33019"/>
        <dbReference type="ChEBI" id="CHEBI:59457"/>
        <dbReference type="ChEBI" id="CHEBI:73183"/>
        <dbReference type="EC" id="3.6.1.31"/>
    </reaction>
</comment>
<keyword evidence="11 19" id="KW-0378">Hydrolase</keyword>
<dbReference type="Gene3D" id="3.40.50.1980">
    <property type="entry name" value="Nitrogenase molybdenum iron protein domain"/>
    <property type="match status" value="2"/>
</dbReference>
<dbReference type="FunFam" id="1.10.287.1080:FF:000002">
    <property type="entry name" value="Histidine biosynthesis bifunctional protein HisIE"/>
    <property type="match status" value="1"/>
</dbReference>
<evidence type="ECO:0000256" key="18">
    <source>
        <dbReference type="ARBA" id="ARBA00049489"/>
    </source>
</evidence>
<comment type="cofactor">
    <cofactor evidence="3">
        <name>Zn(2+)</name>
        <dbReference type="ChEBI" id="CHEBI:29105"/>
    </cofactor>
</comment>
<dbReference type="PANTHER" id="PTHR21256:SF2">
    <property type="entry name" value="HISTIDINE BIOSYNTHESIS TRIFUNCTIONAL PROTEIN"/>
    <property type="match status" value="1"/>
</dbReference>
<dbReference type="AlphaFoldDB" id="A0A2B7XBX3"/>
<evidence type="ECO:0000256" key="7">
    <source>
        <dbReference type="ARBA" id="ARBA00008260"/>
    </source>
</evidence>
<dbReference type="InterPro" id="IPR008179">
    <property type="entry name" value="HisE"/>
</dbReference>
<dbReference type="EC" id="1.1.1.23" evidence="19"/>
<evidence type="ECO:0000313" key="22">
    <source>
        <dbReference type="EMBL" id="PGH06197.1"/>
    </source>
</evidence>
<dbReference type="Pfam" id="PF01503">
    <property type="entry name" value="PRA-PH"/>
    <property type="match status" value="1"/>
</dbReference>
<dbReference type="EC" id="3.5.4.19" evidence="19"/>
<keyword evidence="14 19" id="KW-0560">Oxidoreductase</keyword>
<sequence length="876" mass="93337">MGIPFLVSVDPQSLSSPTNGLSLKQISYFGRVLLKPSSVDQAVSFIKQNFSLLDIYVDATAIESAGDVVDILNTGASRALVTPCQLATLSKEQSVPSLRLIVSVSSGSEVTGLQSWIVENQERKDISVHSVVSPTVDAIVAELGDKGVVKEVYRSYDATSATQATLISAQKQNVVAVVPSNSLSLDKDESSPANLLVAGAVADVTTGLYTTVVTDERGVALGLVYSSEQSISEALKTGTGVYQSRKRGLWYKGQSSGDTQELVRVDFDCDSDCLLFVVKQKGKGRFCHLGTATCFGQYSGLSRLQKTLQARKEDAPPGSYTARLFNDPKLVQAKVMEEAEELCQATSKEDVAFEAADLLYFALTKCVAAGVSLEDVERNLDLKNLKIKRRQGDAKQGWAEKVGLSSTSGNSGEQKKPTEPAKEADKAAEDPTRKIEMQRIVTATASPETMKEALQRPSQKSNDAIVALVKPIIEDIQKNGDAAVLKYTHKFEKATSLTSPVIKAPFPESLMKISPETAKAIDISFENIRTFHAAQKDEKPLQVETMPGVVCSRFSRAIERVGLYVPGGTAVLPSTAMMLGVPAMVAGCKKIVLASPPRSDGSISPEIVYIAHKVGAESIVLAGGAQAIAAMAYGTESISKVDKILGPGNQFVTAAKMLVSNDTSAGVGIDMPAGPSEVLVVADKDANPAFVASDLLSQAEHGTDSQVILIAVDLDDTHLKAIEDELHAQAMALPRVDIVRGAIDHSITFVVKDVEEAITLSNRYAPEHLILQIKNAADAVALVQNAGSVFIGEWTPESVGDYSAGVNHSLPTYGYAKQYSGVNLASFVKHITSSNLTAEGLRNVGGAVMELAAVEGLDAHGRAVCIRIDHMNRTKQ</sequence>
<dbReference type="GO" id="GO:0004636">
    <property type="term" value="F:phosphoribosyl-ATP diphosphatase activity"/>
    <property type="evidence" value="ECO:0007669"/>
    <property type="project" value="UniProtKB-UniRule"/>
</dbReference>